<keyword evidence="1" id="KW-0614">Plasmid</keyword>
<evidence type="ECO:0008006" key="3">
    <source>
        <dbReference type="Google" id="ProtNLM"/>
    </source>
</evidence>
<evidence type="ECO:0000313" key="1">
    <source>
        <dbReference type="EMBL" id="SOS30620.1"/>
    </source>
</evidence>
<sequence>MKFLCMNWAACGCKLWDFEIGYHSRNGVWGATEQKVHLSPVPVCKPACSLAGTIKPPFCETTAASTKEGNNTPKIGTINSFSEL</sequence>
<reference evidence="1 2" key="1">
    <citation type="submission" date="2017-11" db="EMBL/GenBank/DDBJ databases">
        <authorList>
            <person name="Blom J."/>
        </authorList>
    </citation>
    <scope>NUCLEOTIDE SEQUENCE [LARGE SCALE GENOMIC DNA]</scope>
    <source>
        <strain evidence="1 2">CFBP3846</strain>
        <plasmid evidence="2">pp2</plasmid>
    </source>
</reference>
<protein>
    <recommendedName>
        <fullName evidence="3">Secreted protein</fullName>
    </recommendedName>
</protein>
<geneLocation type="plasmid" evidence="2">
    <name>pp2</name>
</geneLocation>
<dbReference type="EMBL" id="LT963404">
    <property type="protein sequence ID" value="SOS30620.1"/>
    <property type="molecule type" value="Genomic_DNA"/>
</dbReference>
<dbReference type="Proteomes" id="UP000239665">
    <property type="component" value="Plasmid PP2"/>
</dbReference>
<gene>
    <name evidence="1" type="ORF">CFBP3846_P200030</name>
</gene>
<proteinExistence type="predicted"/>
<evidence type="ECO:0000313" key="2">
    <source>
        <dbReference type="Proteomes" id="UP000239665"/>
    </source>
</evidence>
<keyword evidence="2" id="KW-1185">Reference proteome</keyword>
<organism evidence="1 2">
    <name type="scientific">Pseudomonas syringae pv. avii</name>
    <dbReference type="NCBI Taxonomy" id="663959"/>
    <lineage>
        <taxon>Bacteria</taxon>
        <taxon>Pseudomonadati</taxon>
        <taxon>Pseudomonadota</taxon>
        <taxon>Gammaproteobacteria</taxon>
        <taxon>Pseudomonadales</taxon>
        <taxon>Pseudomonadaceae</taxon>
        <taxon>Pseudomonas</taxon>
        <taxon>Pseudomonas syringae</taxon>
    </lineage>
</organism>
<accession>A0ABY1UF50</accession>
<name>A0ABY1UF50_PSESX</name>